<organism evidence="1 2">
    <name type="scientific">Artemia franciscana</name>
    <name type="common">Brine shrimp</name>
    <name type="synonym">Artemia sanfranciscana</name>
    <dbReference type="NCBI Taxonomy" id="6661"/>
    <lineage>
        <taxon>Eukaryota</taxon>
        <taxon>Metazoa</taxon>
        <taxon>Ecdysozoa</taxon>
        <taxon>Arthropoda</taxon>
        <taxon>Crustacea</taxon>
        <taxon>Branchiopoda</taxon>
        <taxon>Anostraca</taxon>
        <taxon>Artemiidae</taxon>
        <taxon>Artemia</taxon>
    </lineage>
</organism>
<dbReference type="Proteomes" id="UP001187531">
    <property type="component" value="Unassembled WGS sequence"/>
</dbReference>
<dbReference type="AlphaFoldDB" id="A0AA88HU58"/>
<evidence type="ECO:0000313" key="1">
    <source>
        <dbReference type="EMBL" id="KAK2713904.1"/>
    </source>
</evidence>
<proteinExistence type="predicted"/>
<comment type="caution">
    <text evidence="1">The sequence shown here is derived from an EMBL/GenBank/DDBJ whole genome shotgun (WGS) entry which is preliminary data.</text>
</comment>
<reference evidence="1" key="1">
    <citation type="submission" date="2023-07" db="EMBL/GenBank/DDBJ databases">
        <title>Chromosome-level genome assembly of Artemia franciscana.</title>
        <authorList>
            <person name="Jo E."/>
        </authorList>
    </citation>
    <scope>NUCLEOTIDE SEQUENCE</scope>
    <source>
        <tissue evidence="1">Whole body</tissue>
    </source>
</reference>
<keyword evidence="2" id="KW-1185">Reference proteome</keyword>
<evidence type="ECO:0000313" key="2">
    <source>
        <dbReference type="Proteomes" id="UP001187531"/>
    </source>
</evidence>
<sequence length="268" mass="31443">MERRLGETGFSFSANKSVYLAVTQMWQMVRDGACRSHSVAQELHKSIEKVKREDDFLTEQHGGNHHSDPLQSNLQEELCVQRCSWVRLGTRITQWCKNCTRLYTKLKEKTEQRGENHYLKTNEEIKRHLSSFHPTLSHWRRYNPPNQFYLGQFLTISFDAFTRNFLMLRTKTSARNLYSSDDVHRKVISMSLKEPTIDTCVISMVCDNKTLKCYITDIEILMWEGQKKSKGARVFCGESKVYKQSDEEKISHWHVQSFTPAYDDAIDK</sequence>
<protein>
    <submittedName>
        <fullName evidence="1">Uncharacterized protein</fullName>
    </submittedName>
</protein>
<gene>
    <name evidence="1" type="ORF">QYM36_009703</name>
</gene>
<dbReference type="EMBL" id="JAVRJZ010000014">
    <property type="protein sequence ID" value="KAK2713904.1"/>
    <property type="molecule type" value="Genomic_DNA"/>
</dbReference>
<name>A0AA88HU58_ARTSF</name>
<accession>A0AA88HU58</accession>